<evidence type="ECO:0000256" key="1">
    <source>
        <dbReference type="ARBA" id="ARBA00004984"/>
    </source>
</evidence>
<comment type="catalytic activity">
    <reaction evidence="8">
        <text>guanine + H2O + H(+) = xanthine + NH4(+)</text>
        <dbReference type="Rhea" id="RHEA:14665"/>
        <dbReference type="ChEBI" id="CHEBI:15377"/>
        <dbReference type="ChEBI" id="CHEBI:15378"/>
        <dbReference type="ChEBI" id="CHEBI:16235"/>
        <dbReference type="ChEBI" id="CHEBI:17712"/>
        <dbReference type="ChEBI" id="CHEBI:28938"/>
        <dbReference type="EC" id="3.5.4.3"/>
    </reaction>
</comment>
<evidence type="ECO:0000256" key="7">
    <source>
        <dbReference type="NCBIfam" id="TIGR02967"/>
    </source>
</evidence>
<evidence type="ECO:0000313" key="10">
    <source>
        <dbReference type="EMBL" id="EKY28812.1"/>
    </source>
</evidence>
<dbReference type="GO" id="GO:0008892">
    <property type="term" value="F:guanine deaminase activity"/>
    <property type="evidence" value="ECO:0007669"/>
    <property type="project" value="UniProtKB-UniRule"/>
</dbReference>
<dbReference type="Proteomes" id="UP000010420">
    <property type="component" value="Unassembled WGS sequence"/>
</dbReference>
<dbReference type="OrthoDB" id="9807210at2"/>
<dbReference type="Gene3D" id="2.30.40.10">
    <property type="entry name" value="Urease, subunit C, domain 1"/>
    <property type="match status" value="1"/>
</dbReference>
<comment type="similarity">
    <text evidence="2 8">Belongs to the metallo-dependent hydrolases superfamily. ATZ/TRZ family.</text>
</comment>
<dbReference type="PANTHER" id="PTHR11271">
    <property type="entry name" value="GUANINE DEAMINASE"/>
    <property type="match status" value="1"/>
</dbReference>
<evidence type="ECO:0000256" key="2">
    <source>
        <dbReference type="ARBA" id="ARBA00006745"/>
    </source>
</evidence>
<evidence type="ECO:0000256" key="5">
    <source>
        <dbReference type="ARBA" id="ARBA00022801"/>
    </source>
</evidence>
<evidence type="ECO:0000256" key="8">
    <source>
        <dbReference type="RuleBase" id="RU366009"/>
    </source>
</evidence>
<dbReference type="STRING" id="545697.HMPREF0216_00556"/>
<keyword evidence="5 8" id="KW-0378">Hydrolase</keyword>
<evidence type="ECO:0000259" key="9">
    <source>
        <dbReference type="Pfam" id="PF01979"/>
    </source>
</evidence>
<reference evidence="10 11" key="1">
    <citation type="submission" date="2012-05" db="EMBL/GenBank/DDBJ databases">
        <authorList>
            <person name="Weinstock G."/>
            <person name="Sodergren E."/>
            <person name="Lobos E.A."/>
            <person name="Fulton L."/>
            <person name="Fulton R."/>
            <person name="Courtney L."/>
            <person name="Fronick C."/>
            <person name="O'Laughlin M."/>
            <person name="Godfrey J."/>
            <person name="Wilson R.M."/>
            <person name="Miner T."/>
            <person name="Farmer C."/>
            <person name="Delehaunty K."/>
            <person name="Cordes M."/>
            <person name="Minx P."/>
            <person name="Tomlinson C."/>
            <person name="Chen J."/>
            <person name="Wollam A."/>
            <person name="Pepin K.H."/>
            <person name="Bhonagiri V."/>
            <person name="Zhang X."/>
            <person name="Suruliraj S."/>
            <person name="Warren W."/>
            <person name="Mitreva M."/>
            <person name="Mardis E.R."/>
            <person name="Wilson R.K."/>
        </authorList>
    </citation>
    <scope>NUCLEOTIDE SEQUENCE [LARGE SCALE GENOMIC DNA]</scope>
    <source>
        <strain evidence="10 11">DSM 1785</strain>
    </source>
</reference>
<proteinExistence type="inferred from homology"/>
<evidence type="ECO:0000256" key="3">
    <source>
        <dbReference type="ARBA" id="ARBA00012781"/>
    </source>
</evidence>
<accession>L1QMP2</accession>
<dbReference type="UniPathway" id="UPA00603">
    <property type="reaction ID" value="UER00660"/>
</dbReference>
<gene>
    <name evidence="10" type="ORF">HMPREF0216_00556</name>
</gene>
<comment type="caution">
    <text evidence="10">The sequence shown here is derived from an EMBL/GenBank/DDBJ whole genome shotgun (WGS) entry which is preliminary data.</text>
</comment>
<evidence type="ECO:0000313" key="11">
    <source>
        <dbReference type="Proteomes" id="UP000010420"/>
    </source>
</evidence>
<keyword evidence="4 8" id="KW-0479">Metal-binding</keyword>
<sequence>MKNIYGIKGNIIFSPSFGKLEILSNGTIIVEDGIVNGVYKELPIKYKDISVTDYKNKLIIPGFIDLHLHAPQFPNMGIGLDKELMPWLNKYTFPEEEKYSDIKYSEKIYKLLIKELWKLGTTRCCIFNSIHKESTKLLLDLFNKSGLAAYIGKVNMDRECPDILKEDTNNSLLETIEIIEEYKNKYALVKPIITPRFVPSCSFQLLEGLGNIANKYDIPVQSHLCENLDEITFVKKLHPNFKNYADVYDNAKLFRTNKSIMAHCILVNEDEIKLLKNKNVFVAHCPISNLNLSSGIAPIRQLINNGIQVGLGSDISAGHTLYIPDVIKYSAQVSNLRWLNSNGTDEKLTTNELFYLATKGGGKFFGNVGSFEKGYEFDALIIDDSDLLIKNNLTLEERLQKFIYIGNSNNIIERYVAGKIVNEPNF</sequence>
<dbReference type="EMBL" id="AMEZ01000017">
    <property type="protein sequence ID" value="EKY28812.1"/>
    <property type="molecule type" value="Genomic_DNA"/>
</dbReference>
<protein>
    <recommendedName>
        <fullName evidence="3 7">Guanine deaminase</fullName>
        <shortName evidence="8">Guanase</shortName>
        <ecNumber evidence="3 7">3.5.4.3</ecNumber>
    </recommendedName>
    <alternativeName>
        <fullName evidence="8">Guanine aminohydrolase</fullName>
    </alternativeName>
</protein>
<dbReference type="PATRIC" id="fig|545697.3.peg.551"/>
<dbReference type="RefSeq" id="WP_005210756.1">
    <property type="nucleotide sequence ID" value="NZ_KB291611.1"/>
</dbReference>
<comment type="function">
    <text evidence="8">Catalyzes the hydrolytic deamination of guanine, producing xanthine and ammonia.</text>
</comment>
<name>L1QMP2_9CLOT</name>
<feature type="domain" description="Amidohydrolase-related" evidence="9">
    <location>
        <begin position="59"/>
        <end position="421"/>
    </location>
</feature>
<evidence type="ECO:0000256" key="4">
    <source>
        <dbReference type="ARBA" id="ARBA00022723"/>
    </source>
</evidence>
<dbReference type="HOGENOM" id="CLU_012358_0_1_9"/>
<dbReference type="SUPFAM" id="SSF51338">
    <property type="entry name" value="Composite domain of metallo-dependent hydrolases"/>
    <property type="match status" value="1"/>
</dbReference>
<dbReference type="Gene3D" id="3.20.20.140">
    <property type="entry name" value="Metal-dependent hydrolases"/>
    <property type="match status" value="1"/>
</dbReference>
<dbReference type="GO" id="GO:0005829">
    <property type="term" value="C:cytosol"/>
    <property type="evidence" value="ECO:0007669"/>
    <property type="project" value="TreeGrafter"/>
</dbReference>
<dbReference type="GO" id="GO:0006147">
    <property type="term" value="P:guanine catabolic process"/>
    <property type="evidence" value="ECO:0007669"/>
    <property type="project" value="UniProtKB-UniRule"/>
</dbReference>
<dbReference type="NCBIfam" id="TIGR02967">
    <property type="entry name" value="guan_deamin"/>
    <property type="match status" value="1"/>
</dbReference>
<dbReference type="InterPro" id="IPR032466">
    <property type="entry name" value="Metal_Hydrolase"/>
</dbReference>
<dbReference type="SUPFAM" id="SSF51556">
    <property type="entry name" value="Metallo-dependent hydrolases"/>
    <property type="match status" value="1"/>
</dbReference>
<keyword evidence="11" id="KW-1185">Reference proteome</keyword>
<comment type="cofactor">
    <cofactor evidence="8">
        <name>Zn(2+)</name>
        <dbReference type="ChEBI" id="CHEBI:29105"/>
    </cofactor>
    <text evidence="8">Binds 1 zinc ion per subunit.</text>
</comment>
<organism evidence="10 11">
    <name type="scientific">Clostridium celatum DSM 1785</name>
    <dbReference type="NCBI Taxonomy" id="545697"/>
    <lineage>
        <taxon>Bacteria</taxon>
        <taxon>Bacillati</taxon>
        <taxon>Bacillota</taxon>
        <taxon>Clostridia</taxon>
        <taxon>Eubacteriales</taxon>
        <taxon>Clostridiaceae</taxon>
        <taxon>Clostridium</taxon>
    </lineage>
</organism>
<dbReference type="GO" id="GO:0008270">
    <property type="term" value="F:zinc ion binding"/>
    <property type="evidence" value="ECO:0007669"/>
    <property type="project" value="UniProtKB-UniRule"/>
</dbReference>
<dbReference type="AlphaFoldDB" id="L1QMP2"/>
<comment type="pathway">
    <text evidence="1 8">Purine metabolism; guanine degradation; xanthine from guanine: step 1/1.</text>
</comment>
<dbReference type="InterPro" id="IPR011059">
    <property type="entry name" value="Metal-dep_hydrolase_composite"/>
</dbReference>
<dbReference type="InterPro" id="IPR051607">
    <property type="entry name" value="Metallo-dep_hydrolases"/>
</dbReference>
<evidence type="ECO:0000256" key="6">
    <source>
        <dbReference type="ARBA" id="ARBA00022833"/>
    </source>
</evidence>
<keyword evidence="6 8" id="KW-0862">Zinc</keyword>
<dbReference type="EC" id="3.5.4.3" evidence="3 7"/>
<dbReference type="PANTHER" id="PTHR11271:SF6">
    <property type="entry name" value="GUANINE DEAMINASE"/>
    <property type="match status" value="1"/>
</dbReference>
<dbReference type="eggNOG" id="COG0402">
    <property type="taxonomic scope" value="Bacteria"/>
</dbReference>
<dbReference type="InterPro" id="IPR014311">
    <property type="entry name" value="Guanine_deaminase"/>
</dbReference>
<dbReference type="InterPro" id="IPR006680">
    <property type="entry name" value="Amidohydro-rel"/>
</dbReference>
<dbReference type="Pfam" id="PF01979">
    <property type="entry name" value="Amidohydro_1"/>
    <property type="match status" value="1"/>
</dbReference>